<dbReference type="NCBIfam" id="NF002955">
    <property type="entry name" value="PRK03609.1"/>
    <property type="match status" value="1"/>
</dbReference>
<dbReference type="Pfam" id="PF11799">
    <property type="entry name" value="IMS_C"/>
    <property type="match status" value="1"/>
</dbReference>
<organism evidence="7 8">
    <name type="scientific">Pantoea brenneri</name>
    <dbReference type="NCBI Taxonomy" id="472694"/>
    <lineage>
        <taxon>Bacteria</taxon>
        <taxon>Pseudomonadati</taxon>
        <taxon>Pseudomonadota</taxon>
        <taxon>Gammaproteobacteria</taxon>
        <taxon>Enterobacterales</taxon>
        <taxon>Erwiniaceae</taxon>
        <taxon>Pantoea</taxon>
    </lineage>
</organism>
<evidence type="ECO:0000313" key="7">
    <source>
        <dbReference type="EMBL" id="MEL7698405.1"/>
    </source>
</evidence>
<keyword evidence="8" id="KW-1185">Reference proteome</keyword>
<dbReference type="PANTHER" id="PTHR11076:SF34">
    <property type="entry name" value="PROTEIN UMUC"/>
    <property type="match status" value="1"/>
</dbReference>
<dbReference type="InterPro" id="IPR017961">
    <property type="entry name" value="DNA_pol_Y-fam_little_finger"/>
</dbReference>
<keyword evidence="7" id="KW-0808">Transferase</keyword>
<dbReference type="PROSITE" id="PS50173">
    <property type="entry name" value="UMUC"/>
    <property type="match status" value="1"/>
</dbReference>
<dbReference type="InterPro" id="IPR036775">
    <property type="entry name" value="DNA_pol_Y-fam_lit_finger_sf"/>
</dbReference>
<feature type="domain" description="UmuC" evidence="6">
    <location>
        <begin position="2"/>
        <end position="187"/>
    </location>
</feature>
<keyword evidence="3" id="KW-0741">SOS mutagenesis</keyword>
<dbReference type="RefSeq" id="WP_031378167.1">
    <property type="nucleotide sequence ID" value="NZ_JBCGBG010000011.1"/>
</dbReference>
<dbReference type="PANTHER" id="PTHR11076">
    <property type="entry name" value="DNA REPAIR POLYMERASE UMUC / TRANSFERASE FAMILY MEMBER"/>
    <property type="match status" value="1"/>
</dbReference>
<evidence type="ECO:0000256" key="1">
    <source>
        <dbReference type="ARBA" id="ARBA00010945"/>
    </source>
</evidence>
<protein>
    <submittedName>
        <fullName evidence="7">Translesion error-prone DNA polymerase V subunit UmuC</fullName>
        <ecNumber evidence="7">2.7.7.7</ecNumber>
    </submittedName>
</protein>
<comment type="similarity">
    <text evidence="1">Belongs to the DNA polymerase type-Y family.</text>
</comment>
<evidence type="ECO:0000256" key="3">
    <source>
        <dbReference type="ARBA" id="ARBA00023199"/>
    </source>
</evidence>
<keyword evidence="5" id="KW-0742">SOS response</keyword>
<dbReference type="SUPFAM" id="SSF56672">
    <property type="entry name" value="DNA/RNA polymerases"/>
    <property type="match status" value="1"/>
</dbReference>
<keyword evidence="4" id="KW-0234">DNA repair</keyword>
<evidence type="ECO:0000313" key="8">
    <source>
        <dbReference type="Proteomes" id="UP001468095"/>
    </source>
</evidence>
<keyword evidence="7" id="KW-0548">Nucleotidyltransferase</keyword>
<dbReference type="InterPro" id="IPR043502">
    <property type="entry name" value="DNA/RNA_pol_sf"/>
</dbReference>
<dbReference type="CDD" id="cd01700">
    <property type="entry name" value="PolY_Pol_V_umuC"/>
    <property type="match status" value="1"/>
</dbReference>
<evidence type="ECO:0000256" key="5">
    <source>
        <dbReference type="ARBA" id="ARBA00023236"/>
    </source>
</evidence>
<dbReference type="Gene3D" id="3.30.70.270">
    <property type="match status" value="1"/>
</dbReference>
<gene>
    <name evidence="7" type="primary">umuC</name>
    <name evidence="7" type="ORF">AABB92_22465</name>
</gene>
<evidence type="ECO:0000256" key="4">
    <source>
        <dbReference type="ARBA" id="ARBA00023204"/>
    </source>
</evidence>
<dbReference type="InterPro" id="IPR025188">
    <property type="entry name" value="DUF4113"/>
</dbReference>
<dbReference type="Gene3D" id="3.40.1170.60">
    <property type="match status" value="1"/>
</dbReference>
<dbReference type="EMBL" id="JBCGBG010000011">
    <property type="protein sequence ID" value="MEL7698405.1"/>
    <property type="molecule type" value="Genomic_DNA"/>
</dbReference>
<dbReference type="Gene3D" id="1.10.150.20">
    <property type="entry name" value="5' to 3' exonuclease, C-terminal subdomain"/>
    <property type="match status" value="1"/>
</dbReference>
<dbReference type="SUPFAM" id="SSF100879">
    <property type="entry name" value="Lesion bypass DNA polymerase (Y-family), little finger domain"/>
    <property type="match status" value="1"/>
</dbReference>
<accession>A0ABU9MRV0</accession>
<evidence type="ECO:0000256" key="2">
    <source>
        <dbReference type="ARBA" id="ARBA00022763"/>
    </source>
</evidence>
<dbReference type="Pfam" id="PF13438">
    <property type="entry name" value="DUF4113"/>
    <property type="match status" value="1"/>
</dbReference>
<name>A0ABU9MRV0_9GAMM</name>
<comment type="caution">
    <text evidence="7">The sequence shown here is derived from an EMBL/GenBank/DDBJ whole genome shotgun (WGS) entry which is preliminary data.</text>
</comment>
<proteinExistence type="inferred from homology"/>
<reference evidence="7 8" key="1">
    <citation type="submission" date="2024-04" db="EMBL/GenBank/DDBJ databases">
        <authorList>
            <person name="Suleimanova A.D."/>
            <person name="Pudova D.S."/>
            <person name="Shagimardanova E.I."/>
            <person name="Sharipova M.R."/>
        </authorList>
    </citation>
    <scope>NUCLEOTIDE SEQUENCE [LARGE SCALE GENOMIC DNA]</scope>
    <source>
        <strain evidence="7 8">3.1</strain>
    </source>
</reference>
<dbReference type="Proteomes" id="UP001468095">
    <property type="component" value="Unassembled WGS sequence"/>
</dbReference>
<dbReference type="InterPro" id="IPR001126">
    <property type="entry name" value="UmuC"/>
</dbReference>
<keyword evidence="2" id="KW-0227">DNA damage</keyword>
<dbReference type="EC" id="2.7.7.7" evidence="7"/>
<dbReference type="InterPro" id="IPR050116">
    <property type="entry name" value="DNA_polymerase-Y"/>
</dbReference>
<dbReference type="InterPro" id="IPR043128">
    <property type="entry name" value="Rev_trsase/Diguanyl_cyclase"/>
</dbReference>
<dbReference type="Gene3D" id="3.30.1490.100">
    <property type="entry name" value="DNA polymerase, Y-family, little finger domain"/>
    <property type="match status" value="1"/>
</dbReference>
<sequence length="420" mass="46926">MFALADANNFYASCETVFRPDLRGKPIVVVSNNDGCVIARSAEAKRLGIKMAAQLFLNERFFRQNGVHVFSSNYELYGDMSARMMAILGEMAAGQEVYSIDESFLDVTGISNLIPLETFGHQMRERIRQETGLIIGVGFGPTKTLAKLANHAAKKWTQTQGVVDLSSRTRQRKLLHLTDVGDIWGIGPRITKRMHQLGITTALQLADSNISMIRKNFDVIVERTTRELNGESCIALEDAPPPKQNILNSRSFGEKITELEDMKQAVTLYATRAGEKLREQNSRCRHISVSIATARHANEPQYSNTASCVCDYPTSDTRDIIESALRGLSAIWRDGYRYAKAGVMLGDFYQSGVAQFDMFSEQQPRANADALMAALDAINRSGKGKIFFAGQGEQDSAWQMKREMLSPRYTTRLEDIVRIK</sequence>
<dbReference type="Pfam" id="PF00817">
    <property type="entry name" value="IMS"/>
    <property type="match status" value="1"/>
</dbReference>
<evidence type="ECO:0000259" key="6">
    <source>
        <dbReference type="PROSITE" id="PS50173"/>
    </source>
</evidence>
<dbReference type="GO" id="GO:0003887">
    <property type="term" value="F:DNA-directed DNA polymerase activity"/>
    <property type="evidence" value="ECO:0007669"/>
    <property type="project" value="UniProtKB-EC"/>
</dbReference>